<evidence type="ECO:0000313" key="4">
    <source>
        <dbReference type="Proteomes" id="UP001165082"/>
    </source>
</evidence>
<dbReference type="GO" id="GO:0016116">
    <property type="term" value="P:carotenoid metabolic process"/>
    <property type="evidence" value="ECO:0007669"/>
    <property type="project" value="InterPro"/>
</dbReference>
<protein>
    <recommendedName>
        <fullName evidence="2">Amine oxidase domain-containing protein</fullName>
    </recommendedName>
</protein>
<dbReference type="Gene3D" id="3.50.50.60">
    <property type="entry name" value="FAD/NAD(P)-binding domain"/>
    <property type="match status" value="1"/>
</dbReference>
<evidence type="ECO:0000256" key="1">
    <source>
        <dbReference type="SAM" id="SignalP"/>
    </source>
</evidence>
<dbReference type="PANTHER" id="PTHR46313">
    <property type="match status" value="1"/>
</dbReference>
<dbReference type="OrthoDB" id="7777654at2759"/>
<dbReference type="InterPro" id="IPR002937">
    <property type="entry name" value="Amino_oxidase"/>
</dbReference>
<proteinExistence type="predicted"/>
<sequence length="462" mass="50281">MAILLLLALIMTSSSWAPGLVLDICGLSVDWVPYESWGVLGDGEPWDLRLGLTGFRDHLISTGRTRALEEFDELRRITLGLAESASKIPAMAMRSDSNPVPLFLRHLPELFGLLSQPDQGMGPFGPYMNGPIFEVTDPWLRSWLDALAFSLSGVEAADTPASAMAYVLFDMHREGGTLDYPRGGMGSIVDELVRGIGGVELRKKVDEIVLEEGGERVEGVMVGGQLVRAKEGVICNAPIWELPGLLEGQTKTEELSDFLEVAKATPFTRSYLHLHVVLNSTGLDMSSLRPHYTVFDKGLVGDSEHVVGDSNMIAVSNPCVLDPDLSEDGTIMMHAYCCGNEDYDIWEGWQGGGDRVGYEALKRERAECLWRSIEKVVGEDARSRVVAEYIGSPLTHRRFLTRHKGTYGATPSGLLKNGDTPVEGLVLCGDSVFPGIGVPSVALTGAAAANGLVTWWKQLQSY</sequence>
<dbReference type="InterPro" id="IPR045892">
    <property type="entry name" value="CrtISO-like"/>
</dbReference>
<dbReference type="GO" id="GO:0016491">
    <property type="term" value="F:oxidoreductase activity"/>
    <property type="evidence" value="ECO:0007669"/>
    <property type="project" value="InterPro"/>
</dbReference>
<comment type="caution">
    <text evidence="3">The sequence shown here is derived from an EMBL/GenBank/DDBJ whole genome shotgun (WGS) entry which is preliminary data.</text>
</comment>
<keyword evidence="1" id="KW-0732">Signal</keyword>
<evidence type="ECO:0000313" key="3">
    <source>
        <dbReference type="EMBL" id="GMH59777.1"/>
    </source>
</evidence>
<dbReference type="PANTHER" id="PTHR46313:SF3">
    <property type="entry name" value="PROLYCOPENE ISOMERASE, CHLOROPLASTIC"/>
    <property type="match status" value="1"/>
</dbReference>
<dbReference type="SUPFAM" id="SSF51905">
    <property type="entry name" value="FAD/NAD(P)-binding domain"/>
    <property type="match status" value="1"/>
</dbReference>
<feature type="chain" id="PRO_5040770971" description="Amine oxidase domain-containing protein" evidence="1">
    <location>
        <begin position="18"/>
        <end position="462"/>
    </location>
</feature>
<accession>A0A9W7DYG5</accession>
<feature type="domain" description="Amine oxidase" evidence="2">
    <location>
        <begin position="142"/>
        <end position="450"/>
    </location>
</feature>
<dbReference type="EMBL" id="BRXZ01001006">
    <property type="protein sequence ID" value="GMH59777.1"/>
    <property type="molecule type" value="Genomic_DNA"/>
</dbReference>
<keyword evidence="4" id="KW-1185">Reference proteome</keyword>
<organism evidence="3 4">
    <name type="scientific">Triparma retinervis</name>
    <dbReference type="NCBI Taxonomy" id="2557542"/>
    <lineage>
        <taxon>Eukaryota</taxon>
        <taxon>Sar</taxon>
        <taxon>Stramenopiles</taxon>
        <taxon>Ochrophyta</taxon>
        <taxon>Bolidophyceae</taxon>
        <taxon>Parmales</taxon>
        <taxon>Triparmaceae</taxon>
        <taxon>Triparma</taxon>
    </lineage>
</organism>
<feature type="signal peptide" evidence="1">
    <location>
        <begin position="1"/>
        <end position="17"/>
    </location>
</feature>
<gene>
    <name evidence="3" type="ORF">TrRE_jg3654</name>
</gene>
<dbReference type="InterPro" id="IPR036188">
    <property type="entry name" value="FAD/NAD-bd_sf"/>
</dbReference>
<name>A0A9W7DYG5_9STRA</name>
<dbReference type="Proteomes" id="UP001165082">
    <property type="component" value="Unassembled WGS sequence"/>
</dbReference>
<evidence type="ECO:0000259" key="2">
    <source>
        <dbReference type="Pfam" id="PF01593"/>
    </source>
</evidence>
<dbReference type="AlphaFoldDB" id="A0A9W7DYG5"/>
<dbReference type="Pfam" id="PF01593">
    <property type="entry name" value="Amino_oxidase"/>
    <property type="match status" value="1"/>
</dbReference>
<reference evidence="3" key="1">
    <citation type="submission" date="2022-07" db="EMBL/GenBank/DDBJ databases">
        <title>Genome analysis of Parmales, a sister group of diatoms, reveals the evolutionary specialization of diatoms from phago-mixotrophs to photoautotrophs.</title>
        <authorList>
            <person name="Ban H."/>
            <person name="Sato S."/>
            <person name="Yoshikawa S."/>
            <person name="Kazumasa Y."/>
            <person name="Nakamura Y."/>
            <person name="Ichinomiya M."/>
            <person name="Saitoh K."/>
            <person name="Sato N."/>
            <person name="Blanc-Mathieu R."/>
            <person name="Endo H."/>
            <person name="Kuwata A."/>
            <person name="Ogata H."/>
        </authorList>
    </citation>
    <scope>NUCLEOTIDE SEQUENCE</scope>
</reference>